<keyword evidence="9" id="KW-0175">Coiled coil</keyword>
<dbReference type="EMBL" id="FOPC01000003">
    <property type="protein sequence ID" value="SFG38615.1"/>
    <property type="molecule type" value="Genomic_DNA"/>
</dbReference>
<dbReference type="CDD" id="cd07302">
    <property type="entry name" value="CHD"/>
    <property type="match status" value="1"/>
</dbReference>
<feature type="repeat" description="TPR" evidence="7">
    <location>
        <begin position="208"/>
        <end position="241"/>
    </location>
</feature>
<gene>
    <name evidence="12" type="ORF">SAMN04487988_103199</name>
</gene>
<dbReference type="PANTHER" id="PTHR11920:SF335">
    <property type="entry name" value="GUANYLATE CYCLASE"/>
    <property type="match status" value="1"/>
</dbReference>
<feature type="domain" description="Guanylate cyclase" evidence="11">
    <location>
        <begin position="436"/>
        <end position="563"/>
    </location>
</feature>
<sequence length="611" mass="69111">MKILSLVGIVGAFLLIFNSEEAVAQDQKKADSLLLELKNYPQKAGSDTLRLYLLSNISFNYNNPDSALFYAEMLTEEALEQNLSKWIFSGYFNQGSVQRLLGNLDLASQNFFKSLEYTQDSSNFNQKGKAYLAIADVYSISGVHQNSVDYYRNAIDIFTQTGDETSLATAYLNIGDEFFSEDQYDSAIYYFEKSEVIFEKINYLTGKAYNLGNLGMVYAKLGQNPRAEANFNEAVELLQSMGDYYPISVYNGYMAEIYAAQQNYPAAITYATTSNSIAEKFGFKEQIRDASQKLAAYFEETGNLAESYRFFKKYAAYKDSINNLKAIQELADLRTNLEVSQKQAEVELLEKESELNLLKTKRQEVLLYSAGGLFLFAGIIAVGVFKKYRYERKTKQIIESEKDRSEKLLLNILPADIANELKENGKVKARKYEAATVMFTDFKNFTKASEDLDPELIVQSIDYYFSKFDEIVEKHGLEKIKTIGDAYMCAGGIPIPNTTHVMDAINAAKEMCALVRSNPLSQVHRFEMRIGIHTGPVVAGIVGTKKWQYDIWGDTVNIASRLESSSEPGRINISEHTYELIRSGVNCQYRGKIEIKNHGAIDMYFLKENIS</sequence>
<dbReference type="PANTHER" id="PTHR11920">
    <property type="entry name" value="GUANYLYL CYCLASE"/>
    <property type="match status" value="1"/>
</dbReference>
<keyword evidence="5 10" id="KW-0472">Membrane</keyword>
<dbReference type="GO" id="GO:0016020">
    <property type="term" value="C:membrane"/>
    <property type="evidence" value="ECO:0007669"/>
    <property type="project" value="UniProtKB-SubCell"/>
</dbReference>
<evidence type="ECO:0000256" key="3">
    <source>
        <dbReference type="ARBA" id="ARBA00022741"/>
    </source>
</evidence>
<dbReference type="InterPro" id="IPR029787">
    <property type="entry name" value="Nucleotide_cyclase"/>
</dbReference>
<keyword evidence="3" id="KW-0547">Nucleotide-binding</keyword>
<dbReference type="STRING" id="435880.SAMN04487988_103199"/>
<feature type="repeat" description="TPR" evidence="7">
    <location>
        <begin position="168"/>
        <end position="201"/>
    </location>
</feature>
<dbReference type="InterPro" id="IPR050401">
    <property type="entry name" value="Cyclic_nucleotide_synthase"/>
</dbReference>
<dbReference type="GO" id="GO:0004016">
    <property type="term" value="F:adenylate cyclase activity"/>
    <property type="evidence" value="ECO:0007669"/>
    <property type="project" value="UniProtKB-ARBA"/>
</dbReference>
<dbReference type="PROSITE" id="PS50125">
    <property type="entry name" value="GUANYLATE_CYCLASE_2"/>
    <property type="match status" value="1"/>
</dbReference>
<keyword evidence="7" id="KW-0802">TPR repeat</keyword>
<dbReference type="PROSITE" id="PS50005">
    <property type="entry name" value="TPR"/>
    <property type="match status" value="2"/>
</dbReference>
<comment type="subcellular location">
    <subcellularLocation>
        <location evidence="1">Membrane</location>
    </subcellularLocation>
</comment>
<dbReference type="Gene3D" id="1.25.40.10">
    <property type="entry name" value="Tetratricopeptide repeat domain"/>
    <property type="match status" value="1"/>
</dbReference>
<dbReference type="AlphaFoldDB" id="A0A1I2RD10"/>
<keyword evidence="6 8" id="KW-0456">Lyase</keyword>
<dbReference type="SUPFAM" id="SSF48452">
    <property type="entry name" value="TPR-like"/>
    <property type="match status" value="2"/>
</dbReference>
<dbReference type="SUPFAM" id="SSF55073">
    <property type="entry name" value="Nucleotide cyclase"/>
    <property type="match status" value="1"/>
</dbReference>
<dbReference type="PROSITE" id="PS00452">
    <property type="entry name" value="GUANYLATE_CYCLASE_1"/>
    <property type="match status" value="1"/>
</dbReference>
<evidence type="ECO:0000313" key="13">
    <source>
        <dbReference type="Proteomes" id="UP000199642"/>
    </source>
</evidence>
<dbReference type="GO" id="GO:0035556">
    <property type="term" value="P:intracellular signal transduction"/>
    <property type="evidence" value="ECO:0007669"/>
    <property type="project" value="InterPro"/>
</dbReference>
<dbReference type="OrthoDB" id="9806704at2"/>
<evidence type="ECO:0000259" key="11">
    <source>
        <dbReference type="PROSITE" id="PS50125"/>
    </source>
</evidence>
<dbReference type="InterPro" id="IPR001054">
    <property type="entry name" value="A/G_cyclase"/>
</dbReference>
<dbReference type="SMART" id="SM00028">
    <property type="entry name" value="TPR"/>
    <property type="match status" value="5"/>
</dbReference>
<evidence type="ECO:0000256" key="2">
    <source>
        <dbReference type="ARBA" id="ARBA00022692"/>
    </source>
</evidence>
<dbReference type="InterPro" id="IPR018297">
    <property type="entry name" value="A/G_cyclase_CS"/>
</dbReference>
<dbReference type="GO" id="GO:0000166">
    <property type="term" value="F:nucleotide binding"/>
    <property type="evidence" value="ECO:0007669"/>
    <property type="project" value="UniProtKB-KW"/>
</dbReference>
<feature type="transmembrane region" description="Helical" evidence="10">
    <location>
        <begin position="365"/>
        <end position="385"/>
    </location>
</feature>
<evidence type="ECO:0000256" key="9">
    <source>
        <dbReference type="SAM" id="Coils"/>
    </source>
</evidence>
<dbReference type="InterPro" id="IPR011990">
    <property type="entry name" value="TPR-like_helical_dom_sf"/>
</dbReference>
<protein>
    <submittedName>
        <fullName evidence="12">Adenylate cyclase, class 3</fullName>
    </submittedName>
</protein>
<dbReference type="GO" id="GO:0009190">
    <property type="term" value="P:cyclic nucleotide biosynthetic process"/>
    <property type="evidence" value="ECO:0007669"/>
    <property type="project" value="InterPro"/>
</dbReference>
<evidence type="ECO:0000256" key="4">
    <source>
        <dbReference type="ARBA" id="ARBA00022989"/>
    </source>
</evidence>
<evidence type="ECO:0000256" key="5">
    <source>
        <dbReference type="ARBA" id="ARBA00023136"/>
    </source>
</evidence>
<organism evidence="12 13">
    <name type="scientific">Algoriphagus hitonicola</name>
    <dbReference type="NCBI Taxonomy" id="435880"/>
    <lineage>
        <taxon>Bacteria</taxon>
        <taxon>Pseudomonadati</taxon>
        <taxon>Bacteroidota</taxon>
        <taxon>Cytophagia</taxon>
        <taxon>Cytophagales</taxon>
        <taxon>Cyclobacteriaceae</taxon>
        <taxon>Algoriphagus</taxon>
    </lineage>
</organism>
<evidence type="ECO:0000256" key="6">
    <source>
        <dbReference type="ARBA" id="ARBA00023239"/>
    </source>
</evidence>
<evidence type="ECO:0000313" key="12">
    <source>
        <dbReference type="EMBL" id="SFG38615.1"/>
    </source>
</evidence>
<evidence type="ECO:0000256" key="10">
    <source>
        <dbReference type="SAM" id="Phobius"/>
    </source>
</evidence>
<feature type="coiled-coil region" evidence="9">
    <location>
        <begin position="323"/>
        <end position="361"/>
    </location>
</feature>
<evidence type="ECO:0000256" key="7">
    <source>
        <dbReference type="PROSITE-ProRule" id="PRU00339"/>
    </source>
</evidence>
<accession>A0A1I2RD10</accession>
<proteinExistence type="inferred from homology"/>
<dbReference type="Proteomes" id="UP000199642">
    <property type="component" value="Unassembled WGS sequence"/>
</dbReference>
<evidence type="ECO:0000256" key="1">
    <source>
        <dbReference type="ARBA" id="ARBA00004370"/>
    </source>
</evidence>
<keyword evidence="4 10" id="KW-1133">Transmembrane helix</keyword>
<dbReference type="Pfam" id="PF13424">
    <property type="entry name" value="TPR_12"/>
    <property type="match status" value="1"/>
</dbReference>
<evidence type="ECO:0000256" key="8">
    <source>
        <dbReference type="RuleBase" id="RU000405"/>
    </source>
</evidence>
<dbReference type="Pfam" id="PF13181">
    <property type="entry name" value="TPR_8"/>
    <property type="match status" value="1"/>
</dbReference>
<reference evidence="13" key="1">
    <citation type="submission" date="2016-10" db="EMBL/GenBank/DDBJ databases">
        <authorList>
            <person name="Varghese N."/>
            <person name="Submissions S."/>
        </authorList>
    </citation>
    <scope>NUCLEOTIDE SEQUENCE [LARGE SCALE GENOMIC DNA]</scope>
    <source>
        <strain evidence="13">DSM 19315</strain>
    </source>
</reference>
<comment type="similarity">
    <text evidence="8">Belongs to the adenylyl cyclase class-4/guanylyl cyclase family.</text>
</comment>
<keyword evidence="2 10" id="KW-0812">Transmembrane</keyword>
<dbReference type="InterPro" id="IPR019734">
    <property type="entry name" value="TPR_rpt"/>
</dbReference>
<dbReference type="RefSeq" id="WP_092789717.1">
    <property type="nucleotide sequence ID" value="NZ_FOPC01000003.1"/>
</dbReference>
<dbReference type="Gene3D" id="3.30.70.1230">
    <property type="entry name" value="Nucleotide cyclase"/>
    <property type="match status" value="1"/>
</dbReference>
<name>A0A1I2RD10_9BACT</name>
<dbReference type="SMART" id="SM00044">
    <property type="entry name" value="CYCc"/>
    <property type="match status" value="1"/>
</dbReference>
<dbReference type="Pfam" id="PF00211">
    <property type="entry name" value="Guanylate_cyc"/>
    <property type="match status" value="1"/>
</dbReference>
<keyword evidence="13" id="KW-1185">Reference proteome</keyword>